<dbReference type="SMART" id="SM00487">
    <property type="entry name" value="DEXDc"/>
    <property type="match status" value="1"/>
</dbReference>
<dbReference type="Pfam" id="PF00270">
    <property type="entry name" value="DEAD"/>
    <property type="match status" value="1"/>
</dbReference>
<dbReference type="Pfam" id="PF00271">
    <property type="entry name" value="Helicase_C"/>
    <property type="match status" value="1"/>
</dbReference>
<dbReference type="SMART" id="SM00490">
    <property type="entry name" value="HELICc"/>
    <property type="match status" value="1"/>
</dbReference>
<comment type="caution">
    <text evidence="4">The sequence shown here is derived from an EMBL/GenBank/DDBJ whole genome shotgun (WGS) entry which is preliminary data.</text>
</comment>
<reference evidence="4 5" key="1">
    <citation type="submission" date="2017-10" db="EMBL/GenBank/DDBJ databases">
        <title>Sequencing the genomes of 1000 actinobacteria strains.</title>
        <authorList>
            <person name="Klenk H.-P."/>
        </authorList>
    </citation>
    <scope>NUCLEOTIDE SEQUENCE [LARGE SCALE GENOMIC DNA]</scope>
    <source>
        <strain evidence="4 5">DSM 21801</strain>
    </source>
</reference>
<dbReference type="Gene3D" id="3.40.50.300">
    <property type="entry name" value="P-loop containing nucleotide triphosphate hydrolases"/>
    <property type="match status" value="2"/>
</dbReference>
<proteinExistence type="predicted"/>
<keyword evidence="4" id="KW-0378">Hydrolase</keyword>
<evidence type="ECO:0000313" key="4">
    <source>
        <dbReference type="EMBL" id="PFG18541.1"/>
    </source>
</evidence>
<name>A0A2A9CWM7_9MICO</name>
<dbReference type="GO" id="GO:0006289">
    <property type="term" value="P:nucleotide-excision repair"/>
    <property type="evidence" value="ECO:0007669"/>
    <property type="project" value="TreeGrafter"/>
</dbReference>
<feature type="domain" description="Helicase ATP-binding" evidence="3">
    <location>
        <begin position="104"/>
        <end position="379"/>
    </location>
</feature>
<dbReference type="InterPro" id="IPR014001">
    <property type="entry name" value="Helicase_ATP-bd"/>
</dbReference>
<dbReference type="SUPFAM" id="SSF52540">
    <property type="entry name" value="P-loop containing nucleoside triphosphate hydrolases"/>
    <property type="match status" value="1"/>
</dbReference>
<dbReference type="EMBL" id="PDJD01000001">
    <property type="protein sequence ID" value="PFG18541.1"/>
    <property type="molecule type" value="Genomic_DNA"/>
</dbReference>
<dbReference type="PROSITE" id="PS51192">
    <property type="entry name" value="HELICASE_ATP_BIND_1"/>
    <property type="match status" value="1"/>
</dbReference>
<sequence>MATPTSMTAAIREAMLRYIDTAFWLRDPGLRHERAALLSDQRALVPDPLVEPVIRTPRSAPGIASGEAVGLTTRESELLLGSVFDTDPSDVYLGEHQAESLRVALSEAEVHNPVITTGTGSGKTEAFLLPLLARLLLESRGWDDASPRTLWWESNPPRWQPVRQSSRPAAMRALVLYPTNALVEDQLVRLRRAIRGIGKGGGPDLWFGRYTSASPGRTTMPNSRGGHPGLQTIAEDLTQLSREFDDHRKQEELRHQLQDPRRGELITRWDMIATPPDILITNYSMLNVMLMRSLEDPIFDQTKEWLASDPGNAFTLVVDELHLYRGTTGTEIAMILRSLFLRLGLEPTSPQIRIIGTSASLGTEGGNFLQQLFGVPRGTFKLVTGPKPPTLPGVSPRPLDEVLSSATLLDDITAACTDSSGMVRATPSRVIAERLTGSAETDLAPLWERLLDNSAGPSGAPGTSLRAHTFVRTMRAMYACSNPQCDQLPLARQRAGNTTGIGRLFVYPRHFCDCGGRVLDLLYCFVCGDASLGGWVQAGGVADGYFLGLTPANERDRIPPIFRRDAAEYRWYWPHTTPASMRGSGKHADFVLANLAPAVGFLQPTSHDATGLVLEAKNGGQGTPALPIRCPRCNHQYRQQRLSQGEVRSPIRAHTQAPPQAVELVTANALNQLRHQRAEDPTQPSARTIVFSDSRDQAARTAIALNIHHYRDTLRQVVSKVLEERPPSAADLLRRNARRDLPLEWRAAASDLEYAHPEVADAFRALAAGRETPEDLDRIAAFESDSGGSATTWPDLVQRVSLALVRLGIPPGGPRSSSLTLADDVTPWYRAFEPPVPGAWEQVGHSIRTEELKHFRASLAASMGDLFGGTSSHDLETAGVAWLEPAGAPDEYREATASVLRLLLMGSRWSPRNGSLPSDPLTQAAKDYLERYAARHGLVQDQVSQRVSDALRPIISDDLIPLDRTDLPLQVHPPTEHWRCDFCGRRHLHRSGGVCTRTACPGTVAPEDRGDVEAGAYYAWLSAQEPQRMAVAELTGQTSPPSEARRRQRLFRGVLYPHPRENDSTSPIDVLSATTTLESGVDIGSLQAIVMGNMPPQRFNYQQRVGRAGRAGQTFSFALTVTRDRSHDDYYFQHAERMTGDLPPAPFLDTDRLEVVRRGLAAELLRRAFRTLRPTGESSSDSVHGEFGLTTAWPDRRESIAAWLGKRSNVHPVIQGLTAYNLTSISNEQRWAQTELVEEIDQAVNAGTHDHRHLSALLAAAGVLPMFGFPTTSRDLVEVDRQGGYRSTISSRPLAQAVSLFSPQSQVAKDGWIHTVDGFTRPRQSTGDAMGPKVTVWRCGDCSTAMVARSATPQGEACPLCGTPLSSITMYRPLGFRSATKADGELVDVDEGARANPPSLNWVDLPADPRRAGHCDIWPLPRQIILTLNDNAGDGFNLTRLPPGYVTASDDQRPDLHGVAIGDLRVTDALLLLANHLELPGGVIATHREIGPHGKAALDSLAEALRRGAQTALDIDPAELIAGTQPRQVNGQQTHLIYLADTLENGAGYAVEIGHRHVPELLSEISSILATRWAAASHAECQSSCPDCLRSWDNQRLHGQLDWRLAIDAASLALGQGLHPHGYGSQGVAAAEAFRKSFGPVLSHLTLGTIGDLPCLTVDGTIALIGHPLWPRSGQLLPQQARAEEAAREKAARVVWTDPRELRARPDLVWRALAP</sequence>
<dbReference type="Pfam" id="PF09369">
    <property type="entry name" value="MZB"/>
    <property type="match status" value="1"/>
</dbReference>
<dbReference type="GO" id="GO:0005524">
    <property type="term" value="F:ATP binding"/>
    <property type="evidence" value="ECO:0007669"/>
    <property type="project" value="UniProtKB-KW"/>
</dbReference>
<evidence type="ECO:0000313" key="5">
    <source>
        <dbReference type="Proteomes" id="UP000224915"/>
    </source>
</evidence>
<evidence type="ECO:0000256" key="1">
    <source>
        <dbReference type="ARBA" id="ARBA00022741"/>
    </source>
</evidence>
<protein>
    <submittedName>
        <fullName evidence="4">DEAD/DEAH box helicase domain-containing protein</fullName>
    </submittedName>
</protein>
<dbReference type="RefSeq" id="WP_169925839.1">
    <property type="nucleotide sequence ID" value="NZ_PDJD01000001.1"/>
</dbReference>
<dbReference type="GO" id="GO:0003676">
    <property type="term" value="F:nucleic acid binding"/>
    <property type="evidence" value="ECO:0007669"/>
    <property type="project" value="InterPro"/>
</dbReference>
<dbReference type="InterPro" id="IPR027417">
    <property type="entry name" value="P-loop_NTPase"/>
</dbReference>
<keyword evidence="2" id="KW-0067">ATP-binding</keyword>
<keyword evidence="1" id="KW-0547">Nucleotide-binding</keyword>
<gene>
    <name evidence="4" type="ORF">ATL40_0079</name>
</gene>
<evidence type="ECO:0000256" key="2">
    <source>
        <dbReference type="ARBA" id="ARBA00022840"/>
    </source>
</evidence>
<dbReference type="GO" id="GO:0043138">
    <property type="term" value="F:3'-5' DNA helicase activity"/>
    <property type="evidence" value="ECO:0007669"/>
    <property type="project" value="TreeGrafter"/>
</dbReference>
<dbReference type="Proteomes" id="UP000224915">
    <property type="component" value="Unassembled WGS sequence"/>
</dbReference>
<dbReference type="InterPro" id="IPR011545">
    <property type="entry name" value="DEAD/DEAH_box_helicase_dom"/>
</dbReference>
<evidence type="ECO:0000259" key="3">
    <source>
        <dbReference type="PROSITE" id="PS51192"/>
    </source>
</evidence>
<dbReference type="PANTHER" id="PTHR47957:SF3">
    <property type="entry name" value="ATP-DEPENDENT HELICASE HRQ1"/>
    <property type="match status" value="1"/>
</dbReference>
<keyword evidence="5" id="KW-1185">Reference proteome</keyword>
<dbReference type="InterPro" id="IPR018973">
    <property type="entry name" value="MZB"/>
</dbReference>
<dbReference type="InterPro" id="IPR001650">
    <property type="entry name" value="Helicase_C-like"/>
</dbReference>
<dbReference type="GO" id="GO:0036297">
    <property type="term" value="P:interstrand cross-link repair"/>
    <property type="evidence" value="ECO:0007669"/>
    <property type="project" value="TreeGrafter"/>
</dbReference>
<organism evidence="4 5">
    <name type="scientific">Serinibacter salmoneus</name>
    <dbReference type="NCBI Taxonomy" id="556530"/>
    <lineage>
        <taxon>Bacteria</taxon>
        <taxon>Bacillati</taxon>
        <taxon>Actinomycetota</taxon>
        <taxon>Actinomycetes</taxon>
        <taxon>Micrococcales</taxon>
        <taxon>Beutenbergiaceae</taxon>
        <taxon>Serinibacter</taxon>
    </lineage>
</organism>
<dbReference type="PANTHER" id="PTHR47957">
    <property type="entry name" value="ATP-DEPENDENT HELICASE HRQ1"/>
    <property type="match status" value="1"/>
</dbReference>
<accession>A0A2A9CWM7</accession>
<keyword evidence="4" id="KW-0347">Helicase</keyword>